<reference evidence="2" key="1">
    <citation type="submission" date="2022-11" db="UniProtKB">
        <authorList>
            <consortium name="WormBaseParasite"/>
        </authorList>
    </citation>
    <scope>IDENTIFICATION</scope>
</reference>
<accession>A0AC34FJM1</accession>
<sequence>MEFKPNDELINPAGQAEVDRDAIMREMRTSLLLLAPEDRDAALRELYQEIEDEAEIEEPSQQMSQLAMGNETPAKKTQKRSYESDSEEAETPQKRPRPSAPKKLFSSQNTELMDKAKFDTTITVEMEQDSVRLMSFLVETQEKEKGDVYLVCDINRIFGNADLHIQSPKKLLHILKLFVVKVQFSKLIELVGFTTSCICFTNVHMEKLKLKSLMNLDFKK</sequence>
<proteinExistence type="predicted"/>
<evidence type="ECO:0000313" key="2">
    <source>
        <dbReference type="WBParaSite" id="ES5_v2.g17550.t1"/>
    </source>
</evidence>
<dbReference type="WBParaSite" id="ES5_v2.g17550.t1">
    <property type="protein sequence ID" value="ES5_v2.g17550.t1"/>
    <property type="gene ID" value="ES5_v2.g17550"/>
</dbReference>
<evidence type="ECO:0000313" key="1">
    <source>
        <dbReference type="Proteomes" id="UP000887579"/>
    </source>
</evidence>
<organism evidence="1 2">
    <name type="scientific">Panagrolaimus sp. ES5</name>
    <dbReference type="NCBI Taxonomy" id="591445"/>
    <lineage>
        <taxon>Eukaryota</taxon>
        <taxon>Metazoa</taxon>
        <taxon>Ecdysozoa</taxon>
        <taxon>Nematoda</taxon>
        <taxon>Chromadorea</taxon>
        <taxon>Rhabditida</taxon>
        <taxon>Tylenchina</taxon>
        <taxon>Panagrolaimomorpha</taxon>
        <taxon>Panagrolaimoidea</taxon>
        <taxon>Panagrolaimidae</taxon>
        <taxon>Panagrolaimus</taxon>
    </lineage>
</organism>
<protein>
    <submittedName>
        <fullName evidence="2">Uncharacterized protein</fullName>
    </submittedName>
</protein>
<name>A0AC34FJM1_9BILA</name>
<dbReference type="Proteomes" id="UP000887579">
    <property type="component" value="Unplaced"/>
</dbReference>